<sequence length="140" mass="15887">MSSMSSSSNITSNVRCKCRGTDNLARLWTSWTNNNPGRRIFACKKYNRGVQCGFFCWDDPPMCSRSKAIIPGLLREKNKLELEIANLKKQNLKLKILLGLSCFLWGSLLIVWIVATVKGKLKEGGDYNLKKVKQALKFLE</sequence>
<keyword evidence="5" id="KW-0175">Coiled coil</keyword>
<dbReference type="PANTHER" id="PTHR33248">
    <property type="entry name" value="ZINC ION-BINDING PROTEIN"/>
    <property type="match status" value="1"/>
</dbReference>
<dbReference type="GO" id="GO:0008270">
    <property type="term" value="F:zinc ion binding"/>
    <property type="evidence" value="ECO:0007669"/>
    <property type="project" value="UniProtKB-KW"/>
</dbReference>
<dbReference type="Proteomes" id="UP000826271">
    <property type="component" value="Unassembled WGS sequence"/>
</dbReference>
<evidence type="ECO:0000259" key="7">
    <source>
        <dbReference type="PROSITE" id="PS51999"/>
    </source>
</evidence>
<keyword evidence="3" id="KW-0862">Zinc</keyword>
<keyword evidence="6" id="KW-0472">Membrane</keyword>
<keyword evidence="1" id="KW-0479">Metal-binding</keyword>
<feature type="domain" description="GRF-type" evidence="7">
    <location>
        <begin position="16"/>
        <end position="61"/>
    </location>
</feature>
<protein>
    <recommendedName>
        <fullName evidence="7">GRF-type domain-containing protein</fullName>
    </recommendedName>
</protein>
<evidence type="ECO:0000313" key="8">
    <source>
        <dbReference type="EMBL" id="KAG8384161.1"/>
    </source>
</evidence>
<reference evidence="8" key="1">
    <citation type="submission" date="2019-10" db="EMBL/GenBank/DDBJ databases">
        <authorList>
            <person name="Zhang R."/>
            <person name="Pan Y."/>
            <person name="Wang J."/>
            <person name="Ma R."/>
            <person name="Yu S."/>
        </authorList>
    </citation>
    <scope>NUCLEOTIDE SEQUENCE</scope>
    <source>
        <strain evidence="8">LA-IB0</strain>
        <tissue evidence="8">Leaf</tissue>
    </source>
</reference>
<comment type="caution">
    <text evidence="8">The sequence shown here is derived from an EMBL/GenBank/DDBJ whole genome shotgun (WGS) entry which is preliminary data.</text>
</comment>
<name>A0AAV6XME2_9LAMI</name>
<dbReference type="EMBL" id="WHWC01000004">
    <property type="protein sequence ID" value="KAG8384161.1"/>
    <property type="molecule type" value="Genomic_DNA"/>
</dbReference>
<organism evidence="8 9">
    <name type="scientific">Buddleja alternifolia</name>
    <dbReference type="NCBI Taxonomy" id="168488"/>
    <lineage>
        <taxon>Eukaryota</taxon>
        <taxon>Viridiplantae</taxon>
        <taxon>Streptophyta</taxon>
        <taxon>Embryophyta</taxon>
        <taxon>Tracheophyta</taxon>
        <taxon>Spermatophyta</taxon>
        <taxon>Magnoliopsida</taxon>
        <taxon>eudicotyledons</taxon>
        <taxon>Gunneridae</taxon>
        <taxon>Pentapetalae</taxon>
        <taxon>asterids</taxon>
        <taxon>lamiids</taxon>
        <taxon>Lamiales</taxon>
        <taxon>Scrophulariaceae</taxon>
        <taxon>Buddlejeae</taxon>
        <taxon>Buddleja</taxon>
    </lineage>
</organism>
<gene>
    <name evidence="8" type="ORF">BUALT_Bualt04G0089400</name>
</gene>
<dbReference type="AlphaFoldDB" id="A0AAV6XME2"/>
<evidence type="ECO:0000256" key="2">
    <source>
        <dbReference type="ARBA" id="ARBA00022771"/>
    </source>
</evidence>
<keyword evidence="6" id="KW-0812">Transmembrane</keyword>
<evidence type="ECO:0000256" key="6">
    <source>
        <dbReference type="SAM" id="Phobius"/>
    </source>
</evidence>
<accession>A0AAV6XME2</accession>
<keyword evidence="2 4" id="KW-0863">Zinc-finger</keyword>
<proteinExistence type="predicted"/>
<feature type="transmembrane region" description="Helical" evidence="6">
    <location>
        <begin position="96"/>
        <end position="115"/>
    </location>
</feature>
<evidence type="ECO:0000256" key="4">
    <source>
        <dbReference type="PROSITE-ProRule" id="PRU01343"/>
    </source>
</evidence>
<keyword evidence="6" id="KW-1133">Transmembrane helix</keyword>
<dbReference type="PROSITE" id="PS51999">
    <property type="entry name" value="ZF_GRF"/>
    <property type="match status" value="1"/>
</dbReference>
<keyword evidence="9" id="KW-1185">Reference proteome</keyword>
<dbReference type="InterPro" id="IPR010666">
    <property type="entry name" value="Znf_GRF"/>
</dbReference>
<evidence type="ECO:0000256" key="3">
    <source>
        <dbReference type="ARBA" id="ARBA00022833"/>
    </source>
</evidence>
<evidence type="ECO:0000256" key="1">
    <source>
        <dbReference type="ARBA" id="ARBA00022723"/>
    </source>
</evidence>
<evidence type="ECO:0000313" key="9">
    <source>
        <dbReference type="Proteomes" id="UP000826271"/>
    </source>
</evidence>
<evidence type="ECO:0000256" key="5">
    <source>
        <dbReference type="SAM" id="Coils"/>
    </source>
</evidence>
<feature type="coiled-coil region" evidence="5">
    <location>
        <begin position="70"/>
        <end position="97"/>
    </location>
</feature>